<proteinExistence type="predicted"/>
<dbReference type="SUPFAM" id="SSF51445">
    <property type="entry name" value="(Trans)glycosidases"/>
    <property type="match status" value="1"/>
</dbReference>
<dbReference type="RefSeq" id="WP_190928558.1">
    <property type="nucleotide sequence ID" value="NZ_JACXJA010000016.1"/>
</dbReference>
<dbReference type="InterPro" id="IPR017853">
    <property type="entry name" value="GH"/>
</dbReference>
<dbReference type="Gene3D" id="3.20.20.80">
    <property type="entry name" value="Glycosidases"/>
    <property type="match status" value="1"/>
</dbReference>
<dbReference type="EMBL" id="JACXJA010000016">
    <property type="protein sequence ID" value="MBD2863082.1"/>
    <property type="molecule type" value="Genomic_DNA"/>
</dbReference>
<reference evidence="1" key="1">
    <citation type="submission" date="2020-09" db="EMBL/GenBank/DDBJ databases">
        <title>A novel bacterium of genus Paenibacillus, isolated from South China Sea.</title>
        <authorList>
            <person name="Huang H."/>
            <person name="Mo K."/>
            <person name="Hu Y."/>
        </authorList>
    </citation>
    <scope>NUCLEOTIDE SEQUENCE</scope>
    <source>
        <strain evidence="1">IB182363</strain>
    </source>
</reference>
<dbReference type="AlphaFoldDB" id="A0A927CAD3"/>
<sequence>MRTIKRAVHIDFHTMPDIPDFGERFDAVQFARTLADARVDFINFFAKCNIGFAYYPTKIGIPHPHLKFDMLGQVVEECRKLGIGVTAYFNVGLDHEMARKRRDWTVVNEDGQIIYGDRTANFFRNMCYHSGYRDYMLAMIREVLERYPVEGVFLDCMAVRPCHGNECLETMREKGMDPLDPGQVREFAREALLEFCRDVKKLVGDDKFLYLNGLSTQETKGLRTHWEIECLPGAWSYDFFPAQAAYIRNLGQQVFYMTGRFHANWGDFGGLKSKASLQNDCWDAIMNAMPTSVGDHMHPRDGLDEPVYRMIGDIYRDIERYEPWTDEAAAVADVAVLTRTDGHLHGCHAGAVRMLGELKLTYDIIDEEMEFDRYNLLIMPDQITVTPALRAKLKAHLSAGKGIISSGHSGLDEAHTGFAMEEWQLSYEGKDASNASYFRIKENAGDDIPDMPCSMYGTGIRMKLGEGSRTIADYVQPYFNRRWDGFHGSFYTPPEKENGEPAVARCGNIIHFCFPVFGNYNRHAYPVHKYAVKHCIDQLLAQPVIRCERIPTTARVTVTAKERNRMIHIKLTYPEKRGSYEVIEDRPVLHGAAVSLRADGVTAVYMAPDRTPLPFDRTPDGYVRIALPSIEGYAMIVAETAL</sequence>
<comment type="caution">
    <text evidence="1">The sequence shown here is derived from an EMBL/GenBank/DDBJ whole genome shotgun (WGS) entry which is preliminary data.</text>
</comment>
<organism evidence="1 2">
    <name type="scientific">Paenibacillus oceani</name>
    <dbReference type="NCBI Taxonomy" id="2772510"/>
    <lineage>
        <taxon>Bacteria</taxon>
        <taxon>Bacillati</taxon>
        <taxon>Bacillota</taxon>
        <taxon>Bacilli</taxon>
        <taxon>Bacillales</taxon>
        <taxon>Paenibacillaceae</taxon>
        <taxon>Paenibacillus</taxon>
    </lineage>
</organism>
<gene>
    <name evidence="1" type="ORF">IDH45_13900</name>
</gene>
<dbReference type="InterPro" id="IPR028212">
    <property type="entry name" value="GHL6"/>
</dbReference>
<evidence type="ECO:0000313" key="2">
    <source>
        <dbReference type="Proteomes" id="UP000639396"/>
    </source>
</evidence>
<dbReference type="CDD" id="cd03143">
    <property type="entry name" value="A4_beta-galactosidase_middle_domain"/>
    <property type="match status" value="1"/>
</dbReference>
<dbReference type="Pfam" id="PF14871">
    <property type="entry name" value="GHL6"/>
    <property type="match status" value="1"/>
</dbReference>
<dbReference type="InterPro" id="IPR029062">
    <property type="entry name" value="Class_I_gatase-like"/>
</dbReference>
<dbReference type="Proteomes" id="UP000639396">
    <property type="component" value="Unassembled WGS sequence"/>
</dbReference>
<evidence type="ECO:0000313" key="1">
    <source>
        <dbReference type="EMBL" id="MBD2863082.1"/>
    </source>
</evidence>
<name>A0A927CAD3_9BACL</name>
<accession>A0A927CAD3</accession>
<dbReference type="Gene3D" id="3.40.50.880">
    <property type="match status" value="1"/>
</dbReference>
<protein>
    <submittedName>
        <fullName evidence="1">Family 10 glycosylhydrolase</fullName>
    </submittedName>
</protein>
<keyword evidence="2" id="KW-1185">Reference proteome</keyword>